<dbReference type="EMBL" id="JBHUJB010000049">
    <property type="protein sequence ID" value="MFD2159665.1"/>
    <property type="molecule type" value="Genomic_DNA"/>
</dbReference>
<dbReference type="SUPFAM" id="SSF56935">
    <property type="entry name" value="Porins"/>
    <property type="match status" value="1"/>
</dbReference>
<protein>
    <submittedName>
        <fullName evidence="3">Outer membrane beta-barrel protein</fullName>
    </submittedName>
</protein>
<reference evidence="4" key="1">
    <citation type="journal article" date="2019" name="Int. J. Syst. Evol. Microbiol.">
        <title>The Global Catalogue of Microorganisms (GCM) 10K type strain sequencing project: providing services to taxonomists for standard genome sequencing and annotation.</title>
        <authorList>
            <consortium name="The Broad Institute Genomics Platform"/>
            <consortium name="The Broad Institute Genome Sequencing Center for Infectious Disease"/>
            <person name="Wu L."/>
            <person name="Ma J."/>
        </authorList>
    </citation>
    <scope>NUCLEOTIDE SEQUENCE [LARGE SCALE GENOMIC DNA]</scope>
    <source>
        <strain evidence="4">CCUG 57942</strain>
    </source>
</reference>
<feature type="signal peptide" evidence="2">
    <location>
        <begin position="1"/>
        <end position="18"/>
    </location>
</feature>
<comment type="caution">
    <text evidence="3">The sequence shown here is derived from an EMBL/GenBank/DDBJ whole genome shotgun (WGS) entry which is preliminary data.</text>
</comment>
<keyword evidence="4" id="KW-1185">Reference proteome</keyword>
<evidence type="ECO:0000256" key="2">
    <source>
        <dbReference type="SAM" id="SignalP"/>
    </source>
</evidence>
<dbReference type="InterPro" id="IPR011250">
    <property type="entry name" value="OMP/PagP_B-barrel"/>
</dbReference>
<keyword evidence="1 2" id="KW-0732">Signal</keyword>
<evidence type="ECO:0000256" key="1">
    <source>
        <dbReference type="ARBA" id="ARBA00022729"/>
    </source>
</evidence>
<accession>A0ABW4ZCN5</accession>
<feature type="chain" id="PRO_5046519362" evidence="2">
    <location>
        <begin position="19"/>
        <end position="397"/>
    </location>
</feature>
<gene>
    <name evidence="3" type="ORF">ACFSW8_12210</name>
</gene>
<proteinExistence type="predicted"/>
<organism evidence="3 4">
    <name type="scientific">Rubritalea tangerina</name>
    <dbReference type="NCBI Taxonomy" id="430798"/>
    <lineage>
        <taxon>Bacteria</taxon>
        <taxon>Pseudomonadati</taxon>
        <taxon>Verrucomicrobiota</taxon>
        <taxon>Verrucomicrobiia</taxon>
        <taxon>Verrucomicrobiales</taxon>
        <taxon>Rubritaleaceae</taxon>
        <taxon>Rubritalea</taxon>
    </lineage>
</organism>
<evidence type="ECO:0000313" key="4">
    <source>
        <dbReference type="Proteomes" id="UP001597389"/>
    </source>
</evidence>
<dbReference type="RefSeq" id="WP_377089562.1">
    <property type="nucleotide sequence ID" value="NZ_JBHSJL010000014.1"/>
</dbReference>
<sequence>MKSLKVCAISALATGSLAAQGIFNVSPNDGITESLPLEFNAKLNFGYDDNVTPTVRANRGDSASYTSLSVGANYLNLGPQTNVDFNIKLGILHYLDNVENSQVKDTYSDSRGLLNISHNVSERLRFSTRNYVFYGLEPDYTYGAVNDRTNDEYLFFSTDNSVGYKWTERLGTYTGVKYDTLNYDSNDSRNDRQNFTAYNQFRYVLSPQAVGTLDYRYRFTDVKGGLDSDNHKVLVGTEYRINRTAVLVAKAGVQYRKVKTRDAQTDPTFEVGYQQRVNNQFRVRGSIAYDVNDYGTSFFGSNFENNRAFRFSLAGDYHLSQQLFFTGGVNYVANEYYGGRPDDEVDVFNCHIGATYQFIDNFSANVHYNYTNSNDAGDTLARDYDRNRVQAGLTYTF</sequence>
<dbReference type="Proteomes" id="UP001597389">
    <property type="component" value="Unassembled WGS sequence"/>
</dbReference>
<dbReference type="Gene3D" id="2.40.160.40">
    <property type="entry name" value="monomeric porin ompg"/>
    <property type="match status" value="1"/>
</dbReference>
<evidence type="ECO:0000313" key="3">
    <source>
        <dbReference type="EMBL" id="MFD2159665.1"/>
    </source>
</evidence>
<dbReference type="SUPFAM" id="SSF56925">
    <property type="entry name" value="OMPA-like"/>
    <property type="match status" value="1"/>
</dbReference>
<name>A0ABW4ZCN5_9BACT</name>
<dbReference type="InterPro" id="IPR053713">
    <property type="entry name" value="Bact_OM_Channel_sf"/>
</dbReference>